<sequence>MMVLPTFMRQVQRKSLIMQLLLIWIPLGFQPLRLKQSLSEVSRKNKLVLILLLQLLHLPTNESPMELQALLPTGVNYLLGKVKLLRMQMFLGLHFSSRINFTTEFPQQLLGLLGKCEAEDKGGN</sequence>
<organism evidence="1 2">
    <name type="scientific">Nicotiana sylvestris</name>
    <name type="common">Wood tobacco</name>
    <name type="synonym">South American tobacco</name>
    <dbReference type="NCBI Taxonomy" id="4096"/>
    <lineage>
        <taxon>Eukaryota</taxon>
        <taxon>Viridiplantae</taxon>
        <taxon>Streptophyta</taxon>
        <taxon>Embryophyta</taxon>
        <taxon>Tracheophyta</taxon>
        <taxon>Spermatophyta</taxon>
        <taxon>Magnoliopsida</taxon>
        <taxon>eudicotyledons</taxon>
        <taxon>Gunneridae</taxon>
        <taxon>Pentapetalae</taxon>
        <taxon>asterids</taxon>
        <taxon>lamiids</taxon>
        <taxon>Solanales</taxon>
        <taxon>Solanaceae</taxon>
        <taxon>Nicotianoideae</taxon>
        <taxon>Nicotianeae</taxon>
        <taxon>Nicotiana</taxon>
    </lineage>
</organism>
<dbReference type="Proteomes" id="UP000189701">
    <property type="component" value="Unplaced"/>
</dbReference>
<name>A0A1U7X9Y4_NICSY</name>
<reference evidence="2" key="2">
    <citation type="submission" date="2025-08" db="UniProtKB">
        <authorList>
            <consortium name="RefSeq"/>
        </authorList>
    </citation>
    <scope>IDENTIFICATION</scope>
    <source>
        <tissue evidence="2">Leaf</tissue>
    </source>
</reference>
<gene>
    <name evidence="2" type="primary">LOC104236644</name>
</gene>
<dbReference type="AlphaFoldDB" id="A0A1U7X9Y4"/>
<evidence type="ECO:0000313" key="2">
    <source>
        <dbReference type="RefSeq" id="XP_009788917.1"/>
    </source>
</evidence>
<accession>A0A1U7X9Y4</accession>
<reference evidence="1" key="1">
    <citation type="journal article" date="2013" name="Genome Biol.">
        <title>Reference genomes and transcriptomes of Nicotiana sylvestris and Nicotiana tomentosiformis.</title>
        <authorList>
            <person name="Sierro N."/>
            <person name="Battey J.N."/>
            <person name="Ouadi S."/>
            <person name="Bovet L."/>
            <person name="Goepfert S."/>
            <person name="Bakaher N."/>
            <person name="Peitsch M.C."/>
            <person name="Ivanov N.V."/>
        </authorList>
    </citation>
    <scope>NUCLEOTIDE SEQUENCE [LARGE SCALE GENOMIC DNA]</scope>
</reference>
<evidence type="ECO:0000313" key="1">
    <source>
        <dbReference type="Proteomes" id="UP000189701"/>
    </source>
</evidence>
<proteinExistence type="predicted"/>
<keyword evidence="1" id="KW-1185">Reference proteome</keyword>
<protein>
    <submittedName>
        <fullName evidence="2">Uncharacterized protein LOC104236644</fullName>
    </submittedName>
</protein>
<dbReference type="RefSeq" id="XP_009788917.1">
    <property type="nucleotide sequence ID" value="XM_009790615.1"/>
</dbReference>